<dbReference type="EMBL" id="CM023478">
    <property type="protein sequence ID" value="KAH7933325.1"/>
    <property type="molecule type" value="Genomic_DNA"/>
</dbReference>
<evidence type="ECO:0000313" key="1">
    <source>
        <dbReference type="EMBL" id="KAH7933325.1"/>
    </source>
</evidence>
<organism evidence="1 2">
    <name type="scientific">Dermacentor silvarum</name>
    <name type="common">Tick</name>
    <dbReference type="NCBI Taxonomy" id="543639"/>
    <lineage>
        <taxon>Eukaryota</taxon>
        <taxon>Metazoa</taxon>
        <taxon>Ecdysozoa</taxon>
        <taxon>Arthropoda</taxon>
        <taxon>Chelicerata</taxon>
        <taxon>Arachnida</taxon>
        <taxon>Acari</taxon>
        <taxon>Parasitiformes</taxon>
        <taxon>Ixodida</taxon>
        <taxon>Ixodoidea</taxon>
        <taxon>Ixodidae</taxon>
        <taxon>Rhipicephalinae</taxon>
        <taxon>Dermacentor</taxon>
    </lineage>
</organism>
<name>A0ACB8C3F3_DERSI</name>
<protein>
    <submittedName>
        <fullName evidence="1">Uncharacterized protein</fullName>
    </submittedName>
</protein>
<comment type="caution">
    <text evidence="1">The sequence shown here is derived from an EMBL/GenBank/DDBJ whole genome shotgun (WGS) entry which is preliminary data.</text>
</comment>
<accession>A0ACB8C3F3</accession>
<sequence length="252" mass="28092">MAIPSSKPLILALVVAAVVLAHLGILGRHRLFAKLSTSDCSASVDRAVYPRLKEKHSEVDDLARRLGRIEAYCKKYAGILQADSPADNSVNTSSSKCKHGPQSLYLVDSRRFAFCSVPKAATSSIKALVLLAENVSAVVGDADGIYTAFRRRFRFLCPSAYVRDHLVANYTKGIIVRHPFERLVSAYVNKVRTTHPTIKGAKRMYKSGFRGRGPNGTFTFAEFVNIILNTSVETWDPHWEPYTRRCRPCTMR</sequence>
<dbReference type="Proteomes" id="UP000821865">
    <property type="component" value="Chromosome 9"/>
</dbReference>
<gene>
    <name evidence="1" type="ORF">HPB49_011563</name>
</gene>
<reference evidence="1" key="1">
    <citation type="submission" date="2020-05" db="EMBL/GenBank/DDBJ databases">
        <title>Large-scale comparative analyses of tick genomes elucidate their genetic diversity and vector capacities.</title>
        <authorList>
            <person name="Jia N."/>
            <person name="Wang J."/>
            <person name="Shi W."/>
            <person name="Du L."/>
            <person name="Sun Y."/>
            <person name="Zhan W."/>
            <person name="Jiang J."/>
            <person name="Wang Q."/>
            <person name="Zhang B."/>
            <person name="Ji P."/>
            <person name="Sakyi L.B."/>
            <person name="Cui X."/>
            <person name="Yuan T."/>
            <person name="Jiang B."/>
            <person name="Yang W."/>
            <person name="Lam T.T.-Y."/>
            <person name="Chang Q."/>
            <person name="Ding S."/>
            <person name="Wang X."/>
            <person name="Zhu J."/>
            <person name="Ruan X."/>
            <person name="Zhao L."/>
            <person name="Wei J."/>
            <person name="Que T."/>
            <person name="Du C."/>
            <person name="Cheng J."/>
            <person name="Dai P."/>
            <person name="Han X."/>
            <person name="Huang E."/>
            <person name="Gao Y."/>
            <person name="Liu J."/>
            <person name="Shao H."/>
            <person name="Ye R."/>
            <person name="Li L."/>
            <person name="Wei W."/>
            <person name="Wang X."/>
            <person name="Wang C."/>
            <person name="Yang T."/>
            <person name="Huo Q."/>
            <person name="Li W."/>
            <person name="Guo W."/>
            <person name="Chen H."/>
            <person name="Zhou L."/>
            <person name="Ni X."/>
            <person name="Tian J."/>
            <person name="Zhou Y."/>
            <person name="Sheng Y."/>
            <person name="Liu T."/>
            <person name="Pan Y."/>
            <person name="Xia L."/>
            <person name="Li J."/>
            <person name="Zhao F."/>
            <person name="Cao W."/>
        </authorList>
    </citation>
    <scope>NUCLEOTIDE SEQUENCE</scope>
    <source>
        <strain evidence="1">Dsil-2018</strain>
    </source>
</reference>
<proteinExistence type="predicted"/>
<evidence type="ECO:0000313" key="2">
    <source>
        <dbReference type="Proteomes" id="UP000821865"/>
    </source>
</evidence>
<keyword evidence="2" id="KW-1185">Reference proteome</keyword>